<evidence type="ECO:0000313" key="9">
    <source>
        <dbReference type="EMBL" id="GAA4095876.1"/>
    </source>
</evidence>
<dbReference type="Gene3D" id="3.20.20.80">
    <property type="entry name" value="Glycosidases"/>
    <property type="match status" value="2"/>
</dbReference>
<dbReference type="Proteomes" id="UP001500841">
    <property type="component" value="Unassembled WGS sequence"/>
</dbReference>
<sequence length="752" mass="86159">MQIAILGNADSITRQDNSLLIKTAQAEARVWVYSPTIIRICVTKNGKEPDESFAVIEKPLDNFNWQKLTDTVEVTTSALKLVIDLHPLRFSFFTADGKPLSEDDPRFGINWQAERVVNYRKLYPDEKFLGLGEKAGDLNRRGCNYVNWNTDAALHTITSDPLYKTFPFFIGLHSGLSYGLFFDNTHKSYFDFGASTDEQMSWFGADGGDMNYYFFGAQGLRNILEDYTWLTGRMEMPPLWSLGYQQCRWSYMNAQEVLDVARKFREKDIPADVMYCDIDYMDGYKIFTWNKETFPDPKGMIDELKSMDFRLVTIVDPGIKIDQDYKQYKEGVDHGYFATYPNGELYVGSVWPGRCHFPDFFNEEVREWWGASFDALADPGVEGFWNDMNEPAAWGQNIPWMVKFGERFMPQVRNVYGMQMARATYNGTKHILKGKRPFILTRAAYAGTQRYSALWTGDNAATDEHMLFGQRLVNSLGLAGMPMTGVDIGGFMGNPTPELMVRWNSLGPYVPMFRNHAALGMSMREPWQWGEAYEQIIKKDIEQRYKLLPYIYSGFYQSTQTGLPLSRTLAIDYTDDENIYDSGFQNQFLFGDSILVAPVVSTAETAEVYLPGGEWYRLSSDEKFVGNQTIDVPSPLTELPVFVKAGGIVPMQNIIQSTNEPGDGILQIHIWNGDQANSFIYYEDDGVTYDYQQGVYYKRSITFNPQKKEVTFSPVEGIYISRYSKLRLIWHGFAKMPDVEVKQSNDLLTINY</sequence>
<keyword evidence="10" id="KW-1185">Reference proteome</keyword>
<comment type="similarity">
    <text evidence="1 4">Belongs to the glycosyl hydrolase 31 family.</text>
</comment>
<dbReference type="InterPro" id="IPR013780">
    <property type="entry name" value="Glyco_hydro_b"/>
</dbReference>
<comment type="caution">
    <text evidence="9">The sequence shown here is derived from an EMBL/GenBank/DDBJ whole genome shotgun (WGS) entry which is preliminary data.</text>
</comment>
<evidence type="ECO:0000259" key="7">
    <source>
        <dbReference type="Pfam" id="PF17137"/>
    </source>
</evidence>
<evidence type="ECO:0000256" key="2">
    <source>
        <dbReference type="ARBA" id="ARBA00022801"/>
    </source>
</evidence>
<feature type="domain" description="Glycoside hydrolase family 31 N-terminal" evidence="6">
    <location>
        <begin position="29"/>
        <end position="191"/>
    </location>
</feature>
<evidence type="ECO:0000256" key="4">
    <source>
        <dbReference type="RuleBase" id="RU361185"/>
    </source>
</evidence>
<dbReference type="RefSeq" id="WP_345103273.1">
    <property type="nucleotide sequence ID" value="NZ_BAABCV010000006.1"/>
</dbReference>
<dbReference type="CDD" id="cd14752">
    <property type="entry name" value="GH31_N"/>
    <property type="match status" value="1"/>
</dbReference>
<dbReference type="InterPro" id="IPR033403">
    <property type="entry name" value="DUF5110"/>
</dbReference>
<dbReference type="InterPro" id="IPR000322">
    <property type="entry name" value="Glyco_hydro_31_TIM"/>
</dbReference>
<dbReference type="Pfam" id="PF13802">
    <property type="entry name" value="Gal_mutarotas_2"/>
    <property type="match status" value="1"/>
</dbReference>
<dbReference type="SUPFAM" id="SSF51445">
    <property type="entry name" value="(Trans)glycosidases"/>
    <property type="match status" value="1"/>
</dbReference>
<dbReference type="InterPro" id="IPR048395">
    <property type="entry name" value="Glyco_hydro_31_C"/>
</dbReference>
<feature type="domain" description="DUF5110" evidence="7">
    <location>
        <begin position="666"/>
        <end position="732"/>
    </location>
</feature>
<keyword evidence="3 4" id="KW-0326">Glycosidase</keyword>
<dbReference type="Gene3D" id="2.60.40.1180">
    <property type="entry name" value="Golgi alpha-mannosidase II"/>
    <property type="match status" value="2"/>
</dbReference>
<dbReference type="GO" id="GO:0016787">
    <property type="term" value="F:hydrolase activity"/>
    <property type="evidence" value="ECO:0007669"/>
    <property type="project" value="UniProtKB-KW"/>
</dbReference>
<reference evidence="10" key="1">
    <citation type="journal article" date="2019" name="Int. J. Syst. Evol. Microbiol.">
        <title>The Global Catalogue of Microorganisms (GCM) 10K type strain sequencing project: providing services to taxonomists for standard genome sequencing and annotation.</title>
        <authorList>
            <consortium name="The Broad Institute Genomics Platform"/>
            <consortium name="The Broad Institute Genome Sequencing Center for Infectious Disease"/>
            <person name="Wu L."/>
            <person name="Ma J."/>
        </authorList>
    </citation>
    <scope>NUCLEOTIDE SEQUENCE [LARGE SCALE GENOMIC DNA]</scope>
    <source>
        <strain evidence="10">JCM 17085</strain>
    </source>
</reference>
<protein>
    <submittedName>
        <fullName evidence="9">Glycoside hydrolase family 31 protein</fullName>
    </submittedName>
</protein>
<dbReference type="Pfam" id="PF01055">
    <property type="entry name" value="Glyco_hydro_31_2nd"/>
    <property type="match status" value="1"/>
</dbReference>
<dbReference type="InterPro" id="IPR017853">
    <property type="entry name" value="GH"/>
</dbReference>
<keyword evidence="2 4" id="KW-0378">Hydrolase</keyword>
<evidence type="ECO:0000256" key="3">
    <source>
        <dbReference type="ARBA" id="ARBA00023295"/>
    </source>
</evidence>
<evidence type="ECO:0000256" key="1">
    <source>
        <dbReference type="ARBA" id="ARBA00007806"/>
    </source>
</evidence>
<dbReference type="InterPro" id="IPR030458">
    <property type="entry name" value="Glyco_hydro_31_AS"/>
</dbReference>
<dbReference type="InterPro" id="IPR025887">
    <property type="entry name" value="Glyco_hydro_31_N_dom"/>
</dbReference>
<organism evidence="9 10">
    <name type="scientific">Mucilaginibacter panaciglaebae</name>
    <dbReference type="NCBI Taxonomy" id="502331"/>
    <lineage>
        <taxon>Bacteria</taxon>
        <taxon>Pseudomonadati</taxon>
        <taxon>Bacteroidota</taxon>
        <taxon>Sphingobacteriia</taxon>
        <taxon>Sphingobacteriales</taxon>
        <taxon>Sphingobacteriaceae</taxon>
        <taxon>Mucilaginibacter</taxon>
    </lineage>
</organism>
<gene>
    <name evidence="9" type="ORF">GCM10022392_18750</name>
</gene>
<feature type="domain" description="Glycoside hydrolase family 31 TIM barrel" evidence="5">
    <location>
        <begin position="235"/>
        <end position="553"/>
    </location>
</feature>
<dbReference type="InterPro" id="IPR011013">
    <property type="entry name" value="Gal_mutarotase_sf_dom"/>
</dbReference>
<name>A0ABP7WUL7_9SPHI</name>
<dbReference type="PANTHER" id="PTHR22762:SF166">
    <property type="entry name" value="ALPHA-GLUCOSIDASE"/>
    <property type="match status" value="1"/>
</dbReference>
<evidence type="ECO:0000259" key="6">
    <source>
        <dbReference type="Pfam" id="PF13802"/>
    </source>
</evidence>
<proteinExistence type="inferred from homology"/>
<dbReference type="Gene3D" id="2.60.40.1760">
    <property type="entry name" value="glycosyl hydrolase (family 31)"/>
    <property type="match status" value="1"/>
</dbReference>
<evidence type="ECO:0000313" key="10">
    <source>
        <dbReference type="Proteomes" id="UP001500841"/>
    </source>
</evidence>
<dbReference type="SUPFAM" id="SSF74650">
    <property type="entry name" value="Galactose mutarotase-like"/>
    <property type="match status" value="1"/>
</dbReference>
<dbReference type="Pfam" id="PF21365">
    <property type="entry name" value="Glyco_hydro_31_3rd"/>
    <property type="match status" value="1"/>
</dbReference>
<dbReference type="SUPFAM" id="SSF51011">
    <property type="entry name" value="Glycosyl hydrolase domain"/>
    <property type="match status" value="1"/>
</dbReference>
<dbReference type="PANTHER" id="PTHR22762">
    <property type="entry name" value="ALPHA-GLUCOSIDASE"/>
    <property type="match status" value="1"/>
</dbReference>
<evidence type="ECO:0000259" key="8">
    <source>
        <dbReference type="Pfam" id="PF21365"/>
    </source>
</evidence>
<accession>A0ABP7WUL7</accession>
<dbReference type="PROSITE" id="PS00129">
    <property type="entry name" value="GLYCOSYL_HYDROL_F31_1"/>
    <property type="match status" value="1"/>
</dbReference>
<dbReference type="Pfam" id="PF17137">
    <property type="entry name" value="DUF5110"/>
    <property type="match status" value="1"/>
</dbReference>
<feature type="domain" description="Glycosyl hydrolase family 31 C-terminal" evidence="8">
    <location>
        <begin position="562"/>
        <end position="649"/>
    </location>
</feature>
<dbReference type="EMBL" id="BAABCV010000006">
    <property type="protein sequence ID" value="GAA4095876.1"/>
    <property type="molecule type" value="Genomic_DNA"/>
</dbReference>
<dbReference type="CDD" id="cd06604">
    <property type="entry name" value="GH31_glucosidase_II_MalA"/>
    <property type="match status" value="1"/>
</dbReference>
<evidence type="ECO:0000259" key="5">
    <source>
        <dbReference type="Pfam" id="PF01055"/>
    </source>
</evidence>